<protein>
    <recommendedName>
        <fullName evidence="3">Helix-turn-helix domain-containing protein</fullName>
    </recommendedName>
</protein>
<evidence type="ECO:0008006" key="3">
    <source>
        <dbReference type="Google" id="ProtNLM"/>
    </source>
</evidence>
<accession>A0A1A9B4X7</accession>
<gene>
    <name evidence="1" type="ORF">GA0070622_0930</name>
</gene>
<proteinExistence type="predicted"/>
<dbReference type="AlphaFoldDB" id="A0A1A9B4X7"/>
<name>A0A1A9B4X7_9ACTN</name>
<evidence type="ECO:0000313" key="1">
    <source>
        <dbReference type="EMBL" id="SBT63962.1"/>
    </source>
</evidence>
<dbReference type="Proteomes" id="UP000199558">
    <property type="component" value="Unassembled WGS sequence"/>
</dbReference>
<reference evidence="2" key="1">
    <citation type="submission" date="2016-06" db="EMBL/GenBank/DDBJ databases">
        <authorList>
            <person name="Varghese N."/>
            <person name="Submissions Spin"/>
        </authorList>
    </citation>
    <scope>NUCLEOTIDE SEQUENCE [LARGE SCALE GENOMIC DNA]</scope>
    <source>
        <strain evidence="2">DSM 45794</strain>
    </source>
</reference>
<evidence type="ECO:0000313" key="2">
    <source>
        <dbReference type="Proteomes" id="UP000199558"/>
    </source>
</evidence>
<sequence length="163" mass="17597">MTRQMTEDDRAAIGKLVERHRAALRLAVETVAARAPMSAVTWTRVEKGLPVRLGTYGGVETAFGWAPGAVLRFLDTGEDPQDVQPAPRVPRDLVQEVLDLDCKDAVKVLLVRAVRSGSKPVDAVLDSDAPDGDKVAAIRALRELKLTVGEQQAPEDVRPAKPA</sequence>
<organism evidence="1 2">
    <name type="scientific">Micromonospora sediminicola</name>
    <dbReference type="NCBI Taxonomy" id="946078"/>
    <lineage>
        <taxon>Bacteria</taxon>
        <taxon>Bacillati</taxon>
        <taxon>Actinomycetota</taxon>
        <taxon>Actinomycetes</taxon>
        <taxon>Micromonosporales</taxon>
        <taxon>Micromonosporaceae</taxon>
        <taxon>Micromonospora</taxon>
    </lineage>
</organism>
<dbReference type="STRING" id="946078.GA0070622_0930"/>
<keyword evidence="2" id="KW-1185">Reference proteome</keyword>
<dbReference type="EMBL" id="FLRH01000003">
    <property type="protein sequence ID" value="SBT63962.1"/>
    <property type="molecule type" value="Genomic_DNA"/>
</dbReference>